<keyword evidence="2" id="KW-1185">Reference proteome</keyword>
<protein>
    <submittedName>
        <fullName evidence="1">Uncharacterized protein</fullName>
    </submittedName>
</protein>
<sequence>MKCCTGHGYIGKYFSEFTPSKNIDCHCSQPHQTQEHVLWYEHHRCLLWKVYHDISLAEIFRLTEGINALISFLENSGAFTCDGTL</sequence>
<dbReference type="HOGENOM" id="CLU_163773_0_0_1"/>
<dbReference type="AlphaFoldDB" id="A0A0D0CRZ0"/>
<dbReference type="Proteomes" id="UP000053593">
    <property type="component" value="Unassembled WGS sequence"/>
</dbReference>
<organism evidence="1 2">
    <name type="scientific">Collybiopsis luxurians FD-317 M1</name>
    <dbReference type="NCBI Taxonomy" id="944289"/>
    <lineage>
        <taxon>Eukaryota</taxon>
        <taxon>Fungi</taxon>
        <taxon>Dikarya</taxon>
        <taxon>Basidiomycota</taxon>
        <taxon>Agaricomycotina</taxon>
        <taxon>Agaricomycetes</taxon>
        <taxon>Agaricomycetidae</taxon>
        <taxon>Agaricales</taxon>
        <taxon>Marasmiineae</taxon>
        <taxon>Omphalotaceae</taxon>
        <taxon>Collybiopsis</taxon>
        <taxon>Collybiopsis luxurians</taxon>
    </lineage>
</organism>
<proteinExistence type="predicted"/>
<reference evidence="1 2" key="1">
    <citation type="submission" date="2014-04" db="EMBL/GenBank/DDBJ databases">
        <title>Evolutionary Origins and Diversification of the Mycorrhizal Mutualists.</title>
        <authorList>
            <consortium name="DOE Joint Genome Institute"/>
            <consortium name="Mycorrhizal Genomics Consortium"/>
            <person name="Kohler A."/>
            <person name="Kuo A."/>
            <person name="Nagy L.G."/>
            <person name="Floudas D."/>
            <person name="Copeland A."/>
            <person name="Barry K.W."/>
            <person name="Cichocki N."/>
            <person name="Veneault-Fourrey C."/>
            <person name="LaButti K."/>
            <person name="Lindquist E.A."/>
            <person name="Lipzen A."/>
            <person name="Lundell T."/>
            <person name="Morin E."/>
            <person name="Murat C."/>
            <person name="Riley R."/>
            <person name="Ohm R."/>
            <person name="Sun H."/>
            <person name="Tunlid A."/>
            <person name="Henrissat B."/>
            <person name="Grigoriev I.V."/>
            <person name="Hibbett D.S."/>
            <person name="Martin F."/>
        </authorList>
    </citation>
    <scope>NUCLEOTIDE SEQUENCE [LARGE SCALE GENOMIC DNA]</scope>
    <source>
        <strain evidence="1 2">FD-317 M1</strain>
    </source>
</reference>
<name>A0A0D0CRZ0_9AGAR</name>
<dbReference type="OrthoDB" id="3230070at2759"/>
<dbReference type="EMBL" id="KN834785">
    <property type="protein sequence ID" value="KIK58423.1"/>
    <property type="molecule type" value="Genomic_DNA"/>
</dbReference>
<evidence type="ECO:0000313" key="2">
    <source>
        <dbReference type="Proteomes" id="UP000053593"/>
    </source>
</evidence>
<accession>A0A0D0CRZ0</accession>
<evidence type="ECO:0000313" key="1">
    <source>
        <dbReference type="EMBL" id="KIK58423.1"/>
    </source>
</evidence>
<gene>
    <name evidence="1" type="ORF">GYMLUDRAFT_170986</name>
</gene>